<dbReference type="InterPro" id="IPR029044">
    <property type="entry name" value="Nucleotide-diphossugar_trans"/>
</dbReference>
<gene>
    <name evidence="2" type="ORF">IAA45_10255</name>
</gene>
<dbReference type="GO" id="GO:0005737">
    <property type="term" value="C:cytoplasm"/>
    <property type="evidence" value="ECO:0007669"/>
    <property type="project" value="TreeGrafter"/>
</dbReference>
<organism evidence="2 3">
    <name type="scientific">Candidatus Blautia gallistercoris</name>
    <dbReference type="NCBI Taxonomy" id="2838490"/>
    <lineage>
        <taxon>Bacteria</taxon>
        <taxon>Bacillati</taxon>
        <taxon>Bacillota</taxon>
        <taxon>Clostridia</taxon>
        <taxon>Lachnospirales</taxon>
        <taxon>Lachnospiraceae</taxon>
        <taxon>Blautia</taxon>
    </lineage>
</organism>
<dbReference type="CDD" id="cd05151">
    <property type="entry name" value="ChoK-like"/>
    <property type="match status" value="1"/>
</dbReference>
<feature type="non-terminal residue" evidence="2">
    <location>
        <position position="1"/>
    </location>
</feature>
<accession>A0A9D1WL15</accession>
<dbReference type="GO" id="GO:0006646">
    <property type="term" value="P:phosphatidylethanolamine biosynthetic process"/>
    <property type="evidence" value="ECO:0007669"/>
    <property type="project" value="TreeGrafter"/>
</dbReference>
<dbReference type="PANTHER" id="PTHR22603:SF66">
    <property type="entry name" value="ETHANOLAMINE KINASE"/>
    <property type="match status" value="1"/>
</dbReference>
<dbReference type="GO" id="GO:0016779">
    <property type="term" value="F:nucleotidyltransferase activity"/>
    <property type="evidence" value="ECO:0007669"/>
    <property type="project" value="UniProtKB-ARBA"/>
</dbReference>
<name>A0A9D1WL15_9FIRM</name>
<evidence type="ECO:0000313" key="2">
    <source>
        <dbReference type="EMBL" id="HIX60077.1"/>
    </source>
</evidence>
<dbReference type="Gene3D" id="3.90.1200.10">
    <property type="match status" value="1"/>
</dbReference>
<comment type="caution">
    <text evidence="2">The sequence shown here is derived from an EMBL/GenBank/DDBJ whole genome shotgun (WGS) entry which is preliminary data.</text>
</comment>
<proteinExistence type="predicted"/>
<dbReference type="Pfam" id="PF12804">
    <property type="entry name" value="NTP_transf_3"/>
    <property type="match status" value="1"/>
</dbReference>
<dbReference type="SUPFAM" id="SSF53448">
    <property type="entry name" value="Nucleotide-diphospho-sugar transferases"/>
    <property type="match status" value="1"/>
</dbReference>
<sequence>MQLLEKEWKNRQEQKLSGEKPGAIRQAVILAAGGNSCFSCPVGLLKLDDRPVIEYLIQELNEVGIERICLVCGFEKEQYQEYFKNREIVLAENLRYLWTGTMASLACAKDFVDGDFLVVESNQIMDVAGLERVMKNPSADACLLVNPSGSSDEAYVELDEEGNIFRISKDIRQMNRVDGELVGVCKISYGLFQRMLRYYEKNENPLLNYEYVLENIGRIFKIPGIREDDLKWTVIENEALYQKARNWVYPGIQKKNRIRRKNRAREVFCSCMGVREEEVQEFHVCGGMTNTNFYVRTETDAYILRIPGAGTSVMIDRNNEARNTVLSQELGVNVPTLYFSPETGIKVTAFIPQAETLNGKTAQWEGNIRKTTEILRRLHTSAIPMENEFSVEREYRRYKEQVDAMGGKHYPGFEEMDRFFSHLQDRLKLLGVKSCPCHNDLVPENLIKDGKGTMYLIDWEYSGRNDPMWDLASHLLESGFSRETELLFLQTYFQGPVPEKELEKIRIFSICQDVLWSVWTRLKELKGENFGTYGTDRLARARQLKEEYEQIYEN</sequence>
<dbReference type="Proteomes" id="UP000886817">
    <property type="component" value="Unassembled WGS sequence"/>
</dbReference>
<protein>
    <submittedName>
        <fullName evidence="2">Phosphotransferase</fullName>
    </submittedName>
</protein>
<dbReference type="Pfam" id="PF01633">
    <property type="entry name" value="Choline_kinase"/>
    <property type="match status" value="1"/>
</dbReference>
<dbReference type="InterPro" id="IPR011009">
    <property type="entry name" value="Kinase-like_dom_sf"/>
</dbReference>
<evidence type="ECO:0000313" key="3">
    <source>
        <dbReference type="Proteomes" id="UP000886817"/>
    </source>
</evidence>
<evidence type="ECO:0000259" key="1">
    <source>
        <dbReference type="Pfam" id="PF12804"/>
    </source>
</evidence>
<feature type="domain" description="MobA-like NTP transferase" evidence="1">
    <location>
        <begin position="27"/>
        <end position="117"/>
    </location>
</feature>
<reference evidence="2" key="2">
    <citation type="submission" date="2021-04" db="EMBL/GenBank/DDBJ databases">
        <authorList>
            <person name="Gilroy R."/>
        </authorList>
    </citation>
    <scope>NUCLEOTIDE SEQUENCE</scope>
    <source>
        <strain evidence="2">ChiSjej1B19-8411</strain>
    </source>
</reference>
<dbReference type="EMBL" id="DXEX01000217">
    <property type="protein sequence ID" value="HIX60077.1"/>
    <property type="molecule type" value="Genomic_DNA"/>
</dbReference>
<dbReference type="Gene3D" id="3.30.200.20">
    <property type="entry name" value="Phosphorylase Kinase, domain 1"/>
    <property type="match status" value="1"/>
</dbReference>
<dbReference type="AlphaFoldDB" id="A0A9D1WL15"/>
<dbReference type="PANTHER" id="PTHR22603">
    <property type="entry name" value="CHOLINE/ETHANOALAMINE KINASE"/>
    <property type="match status" value="1"/>
</dbReference>
<reference evidence="2" key="1">
    <citation type="journal article" date="2021" name="PeerJ">
        <title>Extensive microbial diversity within the chicken gut microbiome revealed by metagenomics and culture.</title>
        <authorList>
            <person name="Gilroy R."/>
            <person name="Ravi A."/>
            <person name="Getino M."/>
            <person name="Pursley I."/>
            <person name="Horton D.L."/>
            <person name="Alikhan N.F."/>
            <person name="Baker D."/>
            <person name="Gharbi K."/>
            <person name="Hall N."/>
            <person name="Watson M."/>
            <person name="Adriaenssens E.M."/>
            <person name="Foster-Nyarko E."/>
            <person name="Jarju S."/>
            <person name="Secka A."/>
            <person name="Antonio M."/>
            <person name="Oren A."/>
            <person name="Chaudhuri R.R."/>
            <person name="La Ragione R."/>
            <person name="Hildebrand F."/>
            <person name="Pallen M.J."/>
        </authorList>
    </citation>
    <scope>NUCLEOTIDE SEQUENCE</scope>
    <source>
        <strain evidence="2">ChiSjej1B19-8411</strain>
    </source>
</reference>
<dbReference type="InterPro" id="IPR025877">
    <property type="entry name" value="MobA-like_NTP_Trfase"/>
</dbReference>
<dbReference type="GO" id="GO:0004305">
    <property type="term" value="F:ethanolamine kinase activity"/>
    <property type="evidence" value="ECO:0007669"/>
    <property type="project" value="TreeGrafter"/>
</dbReference>
<dbReference type="SUPFAM" id="SSF56112">
    <property type="entry name" value="Protein kinase-like (PK-like)"/>
    <property type="match status" value="1"/>
</dbReference>
<dbReference type="Gene3D" id="3.90.550.10">
    <property type="entry name" value="Spore Coat Polysaccharide Biosynthesis Protein SpsA, Chain A"/>
    <property type="match status" value="1"/>
</dbReference>